<sequence length="86" mass="9834">MGQILARIVKRNDKIEESDMFSTPITHNKVIRRVEMDPRSPTTAIPRTPIEIESTPKSSDSSPTPVKNIKKQQLREKLLRKNNISP</sequence>
<accession>A0A0N5CQX7</accession>
<gene>
    <name evidence="2" type="ORF">TCLT_LOCUS2628</name>
</gene>
<reference evidence="2 3" key="2">
    <citation type="submission" date="2018-11" db="EMBL/GenBank/DDBJ databases">
        <authorList>
            <consortium name="Pathogen Informatics"/>
        </authorList>
    </citation>
    <scope>NUCLEOTIDE SEQUENCE [LARGE SCALE GENOMIC DNA]</scope>
</reference>
<dbReference type="OrthoDB" id="6337960at2759"/>
<keyword evidence="3" id="KW-1185">Reference proteome</keyword>
<organism evidence="4">
    <name type="scientific">Thelazia callipaeda</name>
    <name type="common">Oriental eyeworm</name>
    <name type="synonym">Parasitic nematode</name>
    <dbReference type="NCBI Taxonomy" id="103827"/>
    <lineage>
        <taxon>Eukaryota</taxon>
        <taxon>Metazoa</taxon>
        <taxon>Ecdysozoa</taxon>
        <taxon>Nematoda</taxon>
        <taxon>Chromadorea</taxon>
        <taxon>Rhabditida</taxon>
        <taxon>Spirurina</taxon>
        <taxon>Spiruromorpha</taxon>
        <taxon>Thelazioidea</taxon>
        <taxon>Thelaziidae</taxon>
        <taxon>Thelazia</taxon>
    </lineage>
</organism>
<name>A0A0N5CQX7_THECL</name>
<dbReference type="EMBL" id="UYYF01000596">
    <property type="protein sequence ID" value="VDM98691.1"/>
    <property type="molecule type" value="Genomic_DNA"/>
</dbReference>
<evidence type="ECO:0000256" key="1">
    <source>
        <dbReference type="SAM" id="MobiDB-lite"/>
    </source>
</evidence>
<protein>
    <submittedName>
        <fullName evidence="2 4">Uncharacterized protein</fullName>
    </submittedName>
</protein>
<reference evidence="4" key="1">
    <citation type="submission" date="2017-02" db="UniProtKB">
        <authorList>
            <consortium name="WormBaseParasite"/>
        </authorList>
    </citation>
    <scope>IDENTIFICATION</scope>
</reference>
<evidence type="ECO:0000313" key="4">
    <source>
        <dbReference type="WBParaSite" id="TCLT_0000262701-mRNA-1"/>
    </source>
</evidence>
<dbReference type="AlphaFoldDB" id="A0A0N5CQX7"/>
<feature type="compositionally biased region" description="Low complexity" evidence="1">
    <location>
        <begin position="55"/>
        <end position="65"/>
    </location>
</feature>
<dbReference type="Proteomes" id="UP000276776">
    <property type="component" value="Unassembled WGS sequence"/>
</dbReference>
<feature type="region of interest" description="Disordered" evidence="1">
    <location>
        <begin position="34"/>
        <end position="86"/>
    </location>
</feature>
<dbReference type="OMA" id="AINSMRF"/>
<evidence type="ECO:0000313" key="3">
    <source>
        <dbReference type="Proteomes" id="UP000276776"/>
    </source>
</evidence>
<proteinExistence type="predicted"/>
<dbReference type="WBParaSite" id="TCLT_0000262701-mRNA-1">
    <property type="protein sequence ID" value="TCLT_0000262701-mRNA-1"/>
    <property type="gene ID" value="TCLT_0000262701"/>
</dbReference>
<evidence type="ECO:0000313" key="2">
    <source>
        <dbReference type="EMBL" id="VDM98691.1"/>
    </source>
</evidence>